<dbReference type="InterPro" id="IPR013815">
    <property type="entry name" value="ATP_grasp_subdomain_1"/>
</dbReference>
<reference evidence="5 6" key="1">
    <citation type="submission" date="2007-08" db="EMBL/GenBank/DDBJ databases">
        <title>Complete sequence of Thermotoga lettingae TMO.</title>
        <authorList>
            <consortium name="US DOE Joint Genome Institute"/>
            <person name="Copeland A."/>
            <person name="Lucas S."/>
            <person name="Lapidus A."/>
            <person name="Barry K."/>
            <person name="Glavina del Rio T."/>
            <person name="Dalin E."/>
            <person name="Tice H."/>
            <person name="Pitluck S."/>
            <person name="Foster B."/>
            <person name="Bruce D."/>
            <person name="Schmutz J."/>
            <person name="Larimer F."/>
            <person name="Land M."/>
            <person name="Hauser L."/>
            <person name="Kyrpides N."/>
            <person name="Mikhailova N."/>
            <person name="Nelson K."/>
            <person name="Gogarten J.P."/>
            <person name="Noll K."/>
            <person name="Richardson P."/>
        </authorList>
    </citation>
    <scope>NUCLEOTIDE SEQUENCE [LARGE SCALE GENOMIC DNA]</scope>
    <source>
        <strain evidence="6">ATCC BAA-301 / DSM 14385 / NBRC 107922 / TMO</strain>
    </source>
</reference>
<keyword evidence="3" id="KW-0067">ATP-binding</keyword>
<evidence type="ECO:0000313" key="5">
    <source>
        <dbReference type="EMBL" id="ABV33464.1"/>
    </source>
</evidence>
<reference evidence="5 6" key="2">
    <citation type="journal article" date="2009" name="Proc. Natl. Acad. Sci. U.S.A.">
        <title>On the chimeric nature, thermophilic origin, and phylogenetic placement of the Thermotogales.</title>
        <authorList>
            <person name="Zhaxybayeva O."/>
            <person name="Swithers K.S."/>
            <person name="Lapierre P."/>
            <person name="Fournier G.P."/>
            <person name="Bickhart D.M."/>
            <person name="DeBoy R.T."/>
            <person name="Nelson K.E."/>
            <person name="Nesbo C.L."/>
            <person name="Doolittle W.F."/>
            <person name="Gogarten J.P."/>
            <person name="Noll K.M."/>
        </authorList>
    </citation>
    <scope>NUCLEOTIDE SEQUENCE [LARGE SCALE GENOMIC DNA]</scope>
    <source>
        <strain evidence="6">ATCC BAA-301 / DSM 14385 / NBRC 107922 / TMO</strain>
    </source>
</reference>
<evidence type="ECO:0000259" key="4">
    <source>
        <dbReference type="PROSITE" id="PS50975"/>
    </source>
</evidence>
<gene>
    <name evidence="5" type="ordered locus">Tlet_0898</name>
</gene>
<dbReference type="EMBL" id="CP000812">
    <property type="protein sequence ID" value="ABV33464.1"/>
    <property type="molecule type" value="Genomic_DNA"/>
</dbReference>
<comment type="similarity">
    <text evidence="1">Belongs to the D-alanine--D-alanine ligase family.</text>
</comment>
<dbReference type="EC" id="6.3.2.4" evidence="5"/>
<dbReference type="Proteomes" id="UP000002016">
    <property type="component" value="Chromosome"/>
</dbReference>
<keyword evidence="2 5" id="KW-0436">Ligase</keyword>
<name>A8F5N0_PSELT</name>
<dbReference type="GO" id="GO:0008716">
    <property type="term" value="F:D-alanine-D-alanine ligase activity"/>
    <property type="evidence" value="ECO:0007669"/>
    <property type="project" value="UniProtKB-EC"/>
</dbReference>
<evidence type="ECO:0000256" key="1">
    <source>
        <dbReference type="ARBA" id="ARBA00010871"/>
    </source>
</evidence>
<dbReference type="AlphaFoldDB" id="A8F5N0"/>
<dbReference type="OrthoDB" id="9813261at2"/>
<dbReference type="PANTHER" id="PTHR23132:SF23">
    <property type="entry name" value="D-ALANINE--D-ALANINE LIGASE B"/>
    <property type="match status" value="1"/>
</dbReference>
<dbReference type="STRING" id="416591.Tlet_0898"/>
<dbReference type="RefSeq" id="WP_012002945.1">
    <property type="nucleotide sequence ID" value="NC_009828.1"/>
</dbReference>
<dbReference type="Gene3D" id="3.30.470.20">
    <property type="entry name" value="ATP-grasp fold, B domain"/>
    <property type="match status" value="1"/>
</dbReference>
<dbReference type="SUPFAM" id="SSF56059">
    <property type="entry name" value="Glutathione synthetase ATP-binding domain-like"/>
    <property type="match status" value="1"/>
</dbReference>
<dbReference type="PANTHER" id="PTHR23132">
    <property type="entry name" value="D-ALANINE--D-ALANINE LIGASE"/>
    <property type="match status" value="1"/>
</dbReference>
<keyword evidence="6" id="KW-1185">Reference proteome</keyword>
<dbReference type="GO" id="GO:0005524">
    <property type="term" value="F:ATP binding"/>
    <property type="evidence" value="ECO:0007669"/>
    <property type="project" value="UniProtKB-UniRule"/>
</dbReference>
<organism evidence="5 6">
    <name type="scientific">Pseudothermotoga lettingae (strain ATCC BAA-301 / DSM 14385 / NBRC 107922 / TMO)</name>
    <name type="common">Thermotoga lettingae</name>
    <dbReference type="NCBI Taxonomy" id="416591"/>
    <lineage>
        <taxon>Bacteria</taxon>
        <taxon>Thermotogati</taxon>
        <taxon>Thermotogota</taxon>
        <taxon>Thermotogae</taxon>
        <taxon>Thermotogales</taxon>
        <taxon>Thermotogaceae</taxon>
        <taxon>Pseudothermotoga</taxon>
    </lineage>
</organism>
<accession>A8F5N0</accession>
<dbReference type="GO" id="GO:0046872">
    <property type="term" value="F:metal ion binding"/>
    <property type="evidence" value="ECO:0007669"/>
    <property type="project" value="InterPro"/>
</dbReference>
<dbReference type="Gene3D" id="3.30.1490.20">
    <property type="entry name" value="ATP-grasp fold, A domain"/>
    <property type="match status" value="1"/>
</dbReference>
<protein>
    <submittedName>
        <fullName evidence="5">D-alanine--D-alanine ligase</fullName>
        <ecNumber evidence="5">6.3.2.4</ecNumber>
    </submittedName>
</protein>
<dbReference type="HOGENOM" id="CLU_039268_2_0_0"/>
<dbReference type="eggNOG" id="COG1181">
    <property type="taxonomic scope" value="Bacteria"/>
</dbReference>
<evidence type="ECO:0000256" key="2">
    <source>
        <dbReference type="ARBA" id="ARBA00022598"/>
    </source>
</evidence>
<keyword evidence="3" id="KW-0547">Nucleotide-binding</keyword>
<dbReference type="PROSITE" id="PS50975">
    <property type="entry name" value="ATP_GRASP"/>
    <property type="match status" value="1"/>
</dbReference>
<sequence>MRVAVVYDKSNLDKSREKMVQSVFETLSKHFEAELVAFEDQFVDKVTQFDAVFNLSTAAMQTHVPAILELLKIPSTGSGIIGHALCIDKTITKIILNHYGVPTPKFISLEPGQETIPPVDFYPVIIKPSREGSARGLSADSVVKEDFALKKAVKVIHSEFHQPALIEQFVDGREFSVGIVAGEILPILEIDFSTLPDGLERFYSYRVKHYYGEQTRYICPAQIDTELKDRISKYALTAFKALRLRNYARMDLRVKDGQIYFLEVNSLPMLTPGYSDIVKMAEAAGYTYEDLIMKIFMDAIENYEI</sequence>
<dbReference type="InterPro" id="IPR011761">
    <property type="entry name" value="ATP-grasp"/>
</dbReference>
<dbReference type="InterPro" id="IPR011095">
    <property type="entry name" value="Dala_Dala_lig_C"/>
</dbReference>
<dbReference type="KEGG" id="tle:Tlet_0898"/>
<dbReference type="Pfam" id="PF07478">
    <property type="entry name" value="Dala_Dala_lig_C"/>
    <property type="match status" value="1"/>
</dbReference>
<evidence type="ECO:0000256" key="3">
    <source>
        <dbReference type="PROSITE-ProRule" id="PRU00409"/>
    </source>
</evidence>
<proteinExistence type="inferred from homology"/>
<feature type="domain" description="ATP-grasp" evidence="4">
    <location>
        <begin position="93"/>
        <end position="297"/>
    </location>
</feature>
<evidence type="ECO:0000313" key="6">
    <source>
        <dbReference type="Proteomes" id="UP000002016"/>
    </source>
</evidence>